<dbReference type="PANTHER" id="PTHR31793:SF40">
    <property type="entry name" value="ACYL-COA THIOESTER HYDROLASE, YBGC_YBAW FAMILY"/>
    <property type="match status" value="1"/>
</dbReference>
<accession>A0ABV7HR00</accession>
<dbReference type="EMBL" id="JBHRTL010000028">
    <property type="protein sequence ID" value="MFC3156182.1"/>
    <property type="molecule type" value="Genomic_DNA"/>
</dbReference>
<dbReference type="CDD" id="cd00586">
    <property type="entry name" value="4HBT"/>
    <property type="match status" value="1"/>
</dbReference>
<dbReference type="EC" id="3.1.2.-" evidence="1"/>
<evidence type="ECO:0000313" key="1">
    <source>
        <dbReference type="EMBL" id="MFC3156182.1"/>
    </source>
</evidence>
<dbReference type="PANTHER" id="PTHR31793">
    <property type="entry name" value="4-HYDROXYBENZOYL-COA THIOESTERASE FAMILY MEMBER"/>
    <property type="match status" value="1"/>
</dbReference>
<dbReference type="GO" id="GO:0016787">
    <property type="term" value="F:hydrolase activity"/>
    <property type="evidence" value="ECO:0007669"/>
    <property type="project" value="UniProtKB-KW"/>
</dbReference>
<dbReference type="InterPro" id="IPR029069">
    <property type="entry name" value="HotDog_dom_sf"/>
</dbReference>
<organism evidence="1 2">
    <name type="scientific">Gilvimarinus japonicus</name>
    <dbReference type="NCBI Taxonomy" id="1796469"/>
    <lineage>
        <taxon>Bacteria</taxon>
        <taxon>Pseudomonadati</taxon>
        <taxon>Pseudomonadota</taxon>
        <taxon>Gammaproteobacteria</taxon>
        <taxon>Cellvibrionales</taxon>
        <taxon>Cellvibrionaceae</taxon>
        <taxon>Gilvimarinus</taxon>
    </lineage>
</organism>
<reference evidence="2" key="1">
    <citation type="journal article" date="2019" name="Int. J. Syst. Evol. Microbiol.">
        <title>The Global Catalogue of Microorganisms (GCM) 10K type strain sequencing project: providing services to taxonomists for standard genome sequencing and annotation.</title>
        <authorList>
            <consortium name="The Broad Institute Genomics Platform"/>
            <consortium name="The Broad Institute Genome Sequencing Center for Infectious Disease"/>
            <person name="Wu L."/>
            <person name="Ma J."/>
        </authorList>
    </citation>
    <scope>NUCLEOTIDE SEQUENCE [LARGE SCALE GENOMIC DNA]</scope>
    <source>
        <strain evidence="2">KCTC 52141</strain>
    </source>
</reference>
<protein>
    <submittedName>
        <fullName evidence="1">Acyl-CoA thioesterase</fullName>
        <ecNumber evidence="1">3.1.2.-</ecNumber>
    </submittedName>
</protein>
<dbReference type="Gene3D" id="3.10.129.10">
    <property type="entry name" value="Hotdog Thioesterase"/>
    <property type="match status" value="1"/>
</dbReference>
<dbReference type="RefSeq" id="WP_339617490.1">
    <property type="nucleotide sequence ID" value="NZ_AP031500.1"/>
</dbReference>
<dbReference type="InterPro" id="IPR050563">
    <property type="entry name" value="4-hydroxybenzoyl-CoA_TE"/>
</dbReference>
<dbReference type="Proteomes" id="UP001595548">
    <property type="component" value="Unassembled WGS sequence"/>
</dbReference>
<dbReference type="Pfam" id="PF13279">
    <property type="entry name" value="4HBT_2"/>
    <property type="match status" value="1"/>
</dbReference>
<dbReference type="SUPFAM" id="SSF54637">
    <property type="entry name" value="Thioesterase/thiol ester dehydrase-isomerase"/>
    <property type="match status" value="1"/>
</dbReference>
<gene>
    <name evidence="1" type="ORF">ACFOEB_13310</name>
</gene>
<name>A0ABV7HR00_9GAMM</name>
<proteinExistence type="predicted"/>
<evidence type="ECO:0000313" key="2">
    <source>
        <dbReference type="Proteomes" id="UP001595548"/>
    </source>
</evidence>
<keyword evidence="1" id="KW-0378">Hydrolase</keyword>
<sequence length="146" mass="16733">MTDREDFLGSFPVTIEIDVQWGEMDAFGHVNNVVYLRYFESARIAYMRRMSQKGVFDTGQIIPVLAETACRYRRPVRYPDRLIVGCTITEVHEHGFSQEYEIYSDEQGEVVATGVGRIVLLDKRSQQKSLVAPELHSEIKLIESST</sequence>
<keyword evidence="2" id="KW-1185">Reference proteome</keyword>
<comment type="caution">
    <text evidence="1">The sequence shown here is derived from an EMBL/GenBank/DDBJ whole genome shotgun (WGS) entry which is preliminary data.</text>
</comment>